<dbReference type="EMBL" id="CAAE01009662">
    <property type="protein sequence ID" value="CAF92216.1"/>
    <property type="molecule type" value="Genomic_DNA"/>
</dbReference>
<reference evidence="1" key="2">
    <citation type="submission" date="2004-02" db="EMBL/GenBank/DDBJ databases">
        <authorList>
            <consortium name="Genoscope"/>
            <consortium name="Whitehead Institute Centre for Genome Research"/>
        </authorList>
    </citation>
    <scope>NUCLEOTIDE SEQUENCE</scope>
</reference>
<protein>
    <submittedName>
        <fullName evidence="1">(spotted green pufferfish) hypothetical protein</fullName>
    </submittedName>
</protein>
<name>Q4T4G6_TETNG</name>
<dbReference type="OrthoDB" id="301415at2759"/>
<accession>Q4T4G6</accession>
<feature type="non-terminal residue" evidence="1">
    <location>
        <position position="43"/>
    </location>
</feature>
<reference evidence="1" key="1">
    <citation type="journal article" date="2004" name="Nature">
        <title>Genome duplication in the teleost fish Tetraodon nigroviridis reveals the early vertebrate proto-karyotype.</title>
        <authorList>
            <person name="Jaillon O."/>
            <person name="Aury J.-M."/>
            <person name="Brunet F."/>
            <person name="Petit J.-L."/>
            <person name="Stange-Thomann N."/>
            <person name="Mauceli E."/>
            <person name="Bouneau L."/>
            <person name="Fischer C."/>
            <person name="Ozouf-Costaz C."/>
            <person name="Bernot A."/>
            <person name="Nicaud S."/>
            <person name="Jaffe D."/>
            <person name="Fisher S."/>
            <person name="Lutfalla G."/>
            <person name="Dossat C."/>
            <person name="Segurens B."/>
            <person name="Dasilva C."/>
            <person name="Salanoubat M."/>
            <person name="Levy M."/>
            <person name="Boudet N."/>
            <person name="Castellano S."/>
            <person name="Anthouard V."/>
            <person name="Jubin C."/>
            <person name="Castelli V."/>
            <person name="Katinka M."/>
            <person name="Vacherie B."/>
            <person name="Biemont C."/>
            <person name="Skalli Z."/>
            <person name="Cattolico L."/>
            <person name="Poulain J."/>
            <person name="De Berardinis V."/>
            <person name="Cruaud C."/>
            <person name="Duprat S."/>
            <person name="Brottier P."/>
            <person name="Coutanceau J.-P."/>
            <person name="Gouzy J."/>
            <person name="Parra G."/>
            <person name="Lardier G."/>
            <person name="Chapple C."/>
            <person name="McKernan K.J."/>
            <person name="McEwan P."/>
            <person name="Bosak S."/>
            <person name="Kellis M."/>
            <person name="Volff J.-N."/>
            <person name="Guigo R."/>
            <person name="Zody M.C."/>
            <person name="Mesirov J."/>
            <person name="Lindblad-Toh K."/>
            <person name="Birren B."/>
            <person name="Nusbaum C."/>
            <person name="Kahn D."/>
            <person name="Robinson-Rechavi M."/>
            <person name="Laudet V."/>
            <person name="Schachter V."/>
            <person name="Quetier F."/>
            <person name="Saurin W."/>
            <person name="Scarpelli C."/>
            <person name="Wincker P."/>
            <person name="Lander E.S."/>
            <person name="Weissenbach J."/>
            <person name="Roest Crollius H."/>
        </authorList>
    </citation>
    <scope>NUCLEOTIDE SEQUENCE [LARGE SCALE GENOMIC DNA]</scope>
</reference>
<sequence>SPAACCVGQEAWKHAIAKAKAMPDPWAEFHLEDIKTEACTRYR</sequence>
<dbReference type="KEGG" id="tng:GSTEN00007331G001"/>
<dbReference type="AlphaFoldDB" id="Q4T4G6"/>
<proteinExistence type="predicted"/>
<comment type="caution">
    <text evidence="1">The sequence shown here is derived from an EMBL/GenBank/DDBJ whole genome shotgun (WGS) entry which is preliminary data.</text>
</comment>
<evidence type="ECO:0000313" key="1">
    <source>
        <dbReference type="EMBL" id="CAF92216.1"/>
    </source>
</evidence>
<organism evidence="1">
    <name type="scientific">Tetraodon nigroviridis</name>
    <name type="common">Spotted green pufferfish</name>
    <name type="synonym">Chelonodon nigroviridis</name>
    <dbReference type="NCBI Taxonomy" id="99883"/>
    <lineage>
        <taxon>Eukaryota</taxon>
        <taxon>Metazoa</taxon>
        <taxon>Chordata</taxon>
        <taxon>Craniata</taxon>
        <taxon>Vertebrata</taxon>
        <taxon>Euteleostomi</taxon>
        <taxon>Actinopterygii</taxon>
        <taxon>Neopterygii</taxon>
        <taxon>Teleostei</taxon>
        <taxon>Neoteleostei</taxon>
        <taxon>Acanthomorphata</taxon>
        <taxon>Eupercaria</taxon>
        <taxon>Tetraodontiformes</taxon>
        <taxon>Tetradontoidea</taxon>
        <taxon>Tetraodontidae</taxon>
        <taxon>Tetraodon</taxon>
    </lineage>
</organism>
<gene>
    <name evidence="1" type="ORF">GSTENG00007331001</name>
</gene>
<feature type="non-terminal residue" evidence="1">
    <location>
        <position position="1"/>
    </location>
</feature>